<accession>A0A392V2J1</accession>
<dbReference type="AlphaFoldDB" id="A0A392V2J1"/>
<proteinExistence type="predicted"/>
<protein>
    <submittedName>
        <fullName evidence="1">Uncharacterized protein</fullName>
    </submittedName>
</protein>
<evidence type="ECO:0000313" key="1">
    <source>
        <dbReference type="EMBL" id="MCI82508.1"/>
    </source>
</evidence>
<sequence>MFTDISSAEVWEIRIPGSTRRICTAWGWGTILMYEIAF</sequence>
<keyword evidence="2" id="KW-1185">Reference proteome</keyword>
<evidence type="ECO:0000313" key="2">
    <source>
        <dbReference type="Proteomes" id="UP000265520"/>
    </source>
</evidence>
<reference evidence="1 2" key="1">
    <citation type="journal article" date="2018" name="Front. Plant Sci.">
        <title>Red Clover (Trifolium pratense) and Zigzag Clover (T. medium) - A Picture of Genomic Similarities and Differences.</title>
        <authorList>
            <person name="Dluhosova J."/>
            <person name="Istvanek J."/>
            <person name="Nedelnik J."/>
            <person name="Repkova J."/>
        </authorList>
    </citation>
    <scope>NUCLEOTIDE SEQUENCE [LARGE SCALE GENOMIC DNA]</scope>
    <source>
        <strain evidence="2">cv. 10/8</strain>
        <tissue evidence="1">Leaf</tissue>
    </source>
</reference>
<organism evidence="1 2">
    <name type="scientific">Trifolium medium</name>
    <dbReference type="NCBI Taxonomy" id="97028"/>
    <lineage>
        <taxon>Eukaryota</taxon>
        <taxon>Viridiplantae</taxon>
        <taxon>Streptophyta</taxon>
        <taxon>Embryophyta</taxon>
        <taxon>Tracheophyta</taxon>
        <taxon>Spermatophyta</taxon>
        <taxon>Magnoliopsida</taxon>
        <taxon>eudicotyledons</taxon>
        <taxon>Gunneridae</taxon>
        <taxon>Pentapetalae</taxon>
        <taxon>rosids</taxon>
        <taxon>fabids</taxon>
        <taxon>Fabales</taxon>
        <taxon>Fabaceae</taxon>
        <taxon>Papilionoideae</taxon>
        <taxon>50 kb inversion clade</taxon>
        <taxon>NPAAA clade</taxon>
        <taxon>Hologalegina</taxon>
        <taxon>IRL clade</taxon>
        <taxon>Trifolieae</taxon>
        <taxon>Trifolium</taxon>
    </lineage>
</organism>
<dbReference type="Proteomes" id="UP000265520">
    <property type="component" value="Unassembled WGS sequence"/>
</dbReference>
<dbReference type="EMBL" id="LXQA011045260">
    <property type="protein sequence ID" value="MCI82508.1"/>
    <property type="molecule type" value="Genomic_DNA"/>
</dbReference>
<feature type="non-terminal residue" evidence="1">
    <location>
        <position position="38"/>
    </location>
</feature>
<name>A0A392V2J1_9FABA</name>
<comment type="caution">
    <text evidence="1">The sequence shown here is derived from an EMBL/GenBank/DDBJ whole genome shotgun (WGS) entry which is preliminary data.</text>
</comment>